<feature type="coiled-coil region" evidence="1">
    <location>
        <begin position="66"/>
        <end position="107"/>
    </location>
</feature>
<dbReference type="Pfam" id="PF01527">
    <property type="entry name" value="HTH_Tnp_1"/>
    <property type="match status" value="1"/>
</dbReference>
<feature type="region of interest" description="Disordered" evidence="2">
    <location>
        <begin position="110"/>
        <end position="129"/>
    </location>
</feature>
<dbReference type="Gene3D" id="1.10.10.10">
    <property type="entry name" value="Winged helix-like DNA-binding domain superfamily/Winged helix DNA-binding domain"/>
    <property type="match status" value="1"/>
</dbReference>
<dbReference type="Proteomes" id="UP001165366">
    <property type="component" value="Unassembled WGS sequence"/>
</dbReference>
<sequence>MNTRKLNKRRKFSEQIRRKVVHEFRSGNYTVKELADLYHCSLTAIYKWIHKYSPADSPRIRVVEMSQSTDQKVKDLQAKIAELERMVGQKQIKVDFLEKMIELAEKEYDLDVKKSSSSKRSGGSGRTGK</sequence>
<reference evidence="3" key="1">
    <citation type="submission" date="2022-01" db="EMBL/GenBank/DDBJ databases">
        <authorList>
            <person name="Wang Y."/>
        </authorList>
    </citation>
    <scope>NUCLEOTIDE SEQUENCE</scope>
    <source>
        <strain evidence="3">WB101</strain>
    </source>
</reference>
<evidence type="ECO:0000256" key="1">
    <source>
        <dbReference type="SAM" id="Coils"/>
    </source>
</evidence>
<gene>
    <name evidence="3" type="ORF">L6773_21325</name>
</gene>
<accession>A0ABS9KJT8</accession>
<proteinExistence type="predicted"/>
<organism evidence="3 4">
    <name type="scientific">Rhodohalobacter sulfatireducens</name>
    <dbReference type="NCBI Taxonomy" id="2911366"/>
    <lineage>
        <taxon>Bacteria</taxon>
        <taxon>Pseudomonadati</taxon>
        <taxon>Balneolota</taxon>
        <taxon>Balneolia</taxon>
        <taxon>Balneolales</taxon>
        <taxon>Balneolaceae</taxon>
        <taxon>Rhodohalobacter</taxon>
    </lineage>
</organism>
<evidence type="ECO:0000313" key="3">
    <source>
        <dbReference type="EMBL" id="MCG2591120.1"/>
    </source>
</evidence>
<reference evidence="3" key="2">
    <citation type="submission" date="2024-05" db="EMBL/GenBank/DDBJ databases">
        <title>Rhodohalobacter halophilus gen. nov., sp. nov., a moderately halophilic member of the family Balneolaceae.</title>
        <authorList>
            <person name="Xia J."/>
        </authorList>
    </citation>
    <scope>NUCLEOTIDE SEQUENCE</scope>
    <source>
        <strain evidence="3">WB101</strain>
    </source>
</reference>
<keyword evidence="4" id="KW-1185">Reference proteome</keyword>
<dbReference type="InterPro" id="IPR036388">
    <property type="entry name" value="WH-like_DNA-bd_sf"/>
</dbReference>
<keyword evidence="1" id="KW-0175">Coiled coil</keyword>
<comment type="caution">
    <text evidence="3">The sequence shown here is derived from an EMBL/GenBank/DDBJ whole genome shotgun (WGS) entry which is preliminary data.</text>
</comment>
<dbReference type="EMBL" id="JAKLWS010000091">
    <property type="protein sequence ID" value="MCG2591120.1"/>
    <property type="molecule type" value="Genomic_DNA"/>
</dbReference>
<dbReference type="InterPro" id="IPR002514">
    <property type="entry name" value="Transposase_8"/>
</dbReference>
<name>A0ABS9KJT8_9BACT</name>
<dbReference type="SUPFAM" id="SSF46689">
    <property type="entry name" value="Homeodomain-like"/>
    <property type="match status" value="1"/>
</dbReference>
<dbReference type="InterPro" id="IPR009057">
    <property type="entry name" value="Homeodomain-like_sf"/>
</dbReference>
<protein>
    <submittedName>
        <fullName evidence="3">Transposase</fullName>
    </submittedName>
</protein>
<dbReference type="RefSeq" id="WP_237856672.1">
    <property type="nucleotide sequence ID" value="NZ_JAKLWS010000091.1"/>
</dbReference>
<evidence type="ECO:0000256" key="2">
    <source>
        <dbReference type="SAM" id="MobiDB-lite"/>
    </source>
</evidence>
<evidence type="ECO:0000313" key="4">
    <source>
        <dbReference type="Proteomes" id="UP001165366"/>
    </source>
</evidence>